<gene>
    <name evidence="7" type="ORF">CEUTPL_LOCUS6210</name>
</gene>
<evidence type="ECO:0000256" key="4">
    <source>
        <dbReference type="ARBA" id="ARBA00022946"/>
    </source>
</evidence>
<sequence length="172" mass="20662">MTLTNRLHQIPKPFFIFKRRVSSLKKSPQAIFIGKTIEEPIIVLREENNIDLIGPPDALSNLRPIIREIIKNETVLQRKYREAADATQKWNQEFWQKHNKNFFTKKEIFVKKHTSEAKPNLNADEMSEFYKTFLNKNWQTHVAYNFEWYGRNFHLLMLSLRVHLEHLRSKIL</sequence>
<evidence type="ECO:0000256" key="2">
    <source>
        <dbReference type="ARBA" id="ARBA00005453"/>
    </source>
</evidence>
<dbReference type="PANTHER" id="PTHR31107">
    <property type="entry name" value="APOPTOGENIC PROTEIN 1, MITOCHONDRIAL"/>
    <property type="match status" value="1"/>
</dbReference>
<dbReference type="InterPro" id="IPR018796">
    <property type="entry name" value="COA8"/>
</dbReference>
<dbReference type="GO" id="GO:0097193">
    <property type="term" value="P:intrinsic apoptotic signaling pathway"/>
    <property type="evidence" value="ECO:0007669"/>
    <property type="project" value="InterPro"/>
</dbReference>
<organism evidence="7 8">
    <name type="scientific">Ceutorhynchus assimilis</name>
    <name type="common">cabbage seed weevil</name>
    <dbReference type="NCBI Taxonomy" id="467358"/>
    <lineage>
        <taxon>Eukaryota</taxon>
        <taxon>Metazoa</taxon>
        <taxon>Ecdysozoa</taxon>
        <taxon>Arthropoda</taxon>
        <taxon>Hexapoda</taxon>
        <taxon>Insecta</taxon>
        <taxon>Pterygota</taxon>
        <taxon>Neoptera</taxon>
        <taxon>Endopterygota</taxon>
        <taxon>Coleoptera</taxon>
        <taxon>Polyphaga</taxon>
        <taxon>Cucujiformia</taxon>
        <taxon>Curculionidae</taxon>
        <taxon>Ceutorhynchinae</taxon>
        <taxon>Ceutorhynchus</taxon>
    </lineage>
</organism>
<keyword evidence="8" id="KW-1185">Reference proteome</keyword>
<dbReference type="Proteomes" id="UP001152799">
    <property type="component" value="Chromosome 3"/>
</dbReference>
<proteinExistence type="inferred from homology"/>
<evidence type="ECO:0000256" key="5">
    <source>
        <dbReference type="ARBA" id="ARBA00023128"/>
    </source>
</evidence>
<dbReference type="Pfam" id="PF10231">
    <property type="entry name" value="COA8"/>
    <property type="match status" value="1"/>
</dbReference>
<keyword evidence="3" id="KW-0999">Mitochondrion inner membrane</keyword>
<evidence type="ECO:0000256" key="6">
    <source>
        <dbReference type="ARBA" id="ARBA00023136"/>
    </source>
</evidence>
<keyword evidence="4" id="KW-0809">Transit peptide</keyword>
<reference evidence="7" key="1">
    <citation type="submission" date="2022-01" db="EMBL/GenBank/DDBJ databases">
        <authorList>
            <person name="King R."/>
        </authorList>
    </citation>
    <scope>NUCLEOTIDE SEQUENCE</scope>
</reference>
<accession>A0A9N9QMV4</accession>
<evidence type="ECO:0000256" key="1">
    <source>
        <dbReference type="ARBA" id="ARBA00004443"/>
    </source>
</evidence>
<dbReference type="GO" id="GO:0005743">
    <property type="term" value="C:mitochondrial inner membrane"/>
    <property type="evidence" value="ECO:0007669"/>
    <property type="project" value="UniProtKB-SubCell"/>
</dbReference>
<dbReference type="EMBL" id="OU892279">
    <property type="protein sequence ID" value="CAG9765604.1"/>
    <property type="molecule type" value="Genomic_DNA"/>
</dbReference>
<evidence type="ECO:0000313" key="7">
    <source>
        <dbReference type="EMBL" id="CAG9765604.1"/>
    </source>
</evidence>
<protein>
    <recommendedName>
        <fullName evidence="9">APOPT family protein CG14806, mitochondrial</fullName>
    </recommendedName>
</protein>
<evidence type="ECO:0008006" key="9">
    <source>
        <dbReference type="Google" id="ProtNLM"/>
    </source>
</evidence>
<evidence type="ECO:0000256" key="3">
    <source>
        <dbReference type="ARBA" id="ARBA00022792"/>
    </source>
</evidence>
<dbReference type="PANTHER" id="PTHR31107:SF2">
    <property type="entry name" value="CYTOCHROME C OXIDASE ASSEMBLY FACTOR 8"/>
    <property type="match status" value="1"/>
</dbReference>
<dbReference type="OrthoDB" id="6246201at2759"/>
<name>A0A9N9QMV4_9CUCU</name>
<comment type="subcellular location">
    <subcellularLocation>
        <location evidence="1">Mitochondrion inner membrane</location>
        <topology evidence="1">Peripheral membrane protein</topology>
        <orientation evidence="1">Matrix side</orientation>
    </subcellularLocation>
</comment>
<keyword evidence="6" id="KW-0472">Membrane</keyword>
<evidence type="ECO:0000313" key="8">
    <source>
        <dbReference type="Proteomes" id="UP001152799"/>
    </source>
</evidence>
<comment type="similarity">
    <text evidence="2">Belongs to the COA8 family.</text>
</comment>
<dbReference type="AlphaFoldDB" id="A0A9N9QMV4"/>
<keyword evidence="5" id="KW-0496">Mitochondrion</keyword>